<evidence type="ECO:0000256" key="3">
    <source>
        <dbReference type="RuleBase" id="RU366045"/>
    </source>
</evidence>
<dbReference type="InterPro" id="IPR032466">
    <property type="entry name" value="Metal_Hydrolase"/>
</dbReference>
<dbReference type="Gene3D" id="3.20.20.140">
    <property type="entry name" value="Metal-dependent hydrolases"/>
    <property type="match status" value="1"/>
</dbReference>
<evidence type="ECO:0000259" key="4">
    <source>
        <dbReference type="Pfam" id="PF04909"/>
    </source>
</evidence>
<dbReference type="Pfam" id="PF04909">
    <property type="entry name" value="Amidohydro_2"/>
    <property type="match status" value="1"/>
</dbReference>
<dbReference type="EMBL" id="JAPVEB010000008">
    <property type="protein sequence ID" value="KAJ5260404.1"/>
    <property type="molecule type" value="Genomic_DNA"/>
</dbReference>
<evidence type="ECO:0000313" key="6">
    <source>
        <dbReference type="Proteomes" id="UP001220256"/>
    </source>
</evidence>
<comment type="caution">
    <text evidence="5">The sequence shown here is derived from an EMBL/GenBank/DDBJ whole genome shotgun (WGS) entry which is preliminary data.</text>
</comment>
<keyword evidence="6" id="KW-1185">Reference proteome</keyword>
<keyword evidence="2 3" id="KW-0456">Lyase</keyword>
<name>A0ABQ8W8Z4_PENCH</name>
<protein>
    <recommendedName>
        <fullName evidence="4">Amidohydrolase-related domain-containing protein</fullName>
    </recommendedName>
</protein>
<dbReference type="PANTHER" id="PTHR21240:SF28">
    <property type="entry name" value="ISO-OROTATE DECARBOXYLASE (EUROFUNG)"/>
    <property type="match status" value="1"/>
</dbReference>
<feature type="domain" description="Amidohydrolase-related" evidence="4">
    <location>
        <begin position="74"/>
        <end position="194"/>
    </location>
</feature>
<dbReference type="SUPFAM" id="SSF51556">
    <property type="entry name" value="Metallo-dependent hydrolases"/>
    <property type="match status" value="1"/>
</dbReference>
<evidence type="ECO:0000256" key="1">
    <source>
        <dbReference type="ARBA" id="ARBA00022793"/>
    </source>
</evidence>
<dbReference type="InterPro" id="IPR006680">
    <property type="entry name" value="Amidohydro-rel"/>
</dbReference>
<sequence length="220" mass="23394">MAEPQPYSGPIFDVQAHAIKPSGYEAVATGIRNKTSLERGTVATIADHISKELADDLQGGAAWNSIPPPPVLLAAGNAPDGETYSQKAISGLRHAITELGLKGILLASKYDGVFLGDGAYDPFFASAEELRVPVIIHPAVEPVEAPFIPRKNIATYSGFLNDQRTTLLDLVMSGVYEKYSNLSIIATHLGGGLPDESGSLRNLVAAIPCRSLSLFMHDLL</sequence>
<accession>A0ABQ8W8Z4</accession>
<dbReference type="PANTHER" id="PTHR21240">
    <property type="entry name" value="2-AMINO-3-CARBOXYLMUCONATE-6-SEMIALDEHYDE DECARBOXYLASE"/>
    <property type="match status" value="1"/>
</dbReference>
<keyword evidence="1 3" id="KW-0210">Decarboxylase</keyword>
<dbReference type="Proteomes" id="UP001220256">
    <property type="component" value="Unassembled WGS sequence"/>
</dbReference>
<evidence type="ECO:0000313" key="5">
    <source>
        <dbReference type="EMBL" id="KAJ5260404.1"/>
    </source>
</evidence>
<comment type="similarity">
    <text evidence="3">Belongs to the metallo-dependent hydrolases superfamily.</text>
</comment>
<evidence type="ECO:0000256" key="2">
    <source>
        <dbReference type="ARBA" id="ARBA00023239"/>
    </source>
</evidence>
<organism evidence="5 6">
    <name type="scientific">Penicillium chrysogenum</name>
    <name type="common">Penicillium notatum</name>
    <dbReference type="NCBI Taxonomy" id="5076"/>
    <lineage>
        <taxon>Eukaryota</taxon>
        <taxon>Fungi</taxon>
        <taxon>Dikarya</taxon>
        <taxon>Ascomycota</taxon>
        <taxon>Pezizomycotina</taxon>
        <taxon>Eurotiomycetes</taxon>
        <taxon>Eurotiomycetidae</taxon>
        <taxon>Eurotiales</taxon>
        <taxon>Aspergillaceae</taxon>
        <taxon>Penicillium</taxon>
        <taxon>Penicillium chrysogenum species complex</taxon>
    </lineage>
</organism>
<dbReference type="InterPro" id="IPR032465">
    <property type="entry name" value="ACMSD"/>
</dbReference>
<proteinExistence type="inferred from homology"/>
<reference evidence="5 6" key="1">
    <citation type="journal article" date="2023" name="IMA Fungus">
        <title>Comparative genomic study of the Penicillium genus elucidates a diverse pangenome and 15 lateral gene transfer events.</title>
        <authorList>
            <person name="Petersen C."/>
            <person name="Sorensen T."/>
            <person name="Nielsen M.R."/>
            <person name="Sondergaard T.E."/>
            <person name="Sorensen J.L."/>
            <person name="Fitzpatrick D.A."/>
            <person name="Frisvad J.C."/>
            <person name="Nielsen K.L."/>
        </authorList>
    </citation>
    <scope>NUCLEOTIDE SEQUENCE [LARGE SCALE GENOMIC DNA]</scope>
    <source>
        <strain evidence="5 6">IBT 3361</strain>
    </source>
</reference>
<gene>
    <name evidence="5" type="ORF">N7505_009785</name>
</gene>